<dbReference type="EMBL" id="JBHUHP010000009">
    <property type="protein sequence ID" value="MFD2091528.1"/>
    <property type="molecule type" value="Genomic_DNA"/>
</dbReference>
<evidence type="ECO:0000256" key="1">
    <source>
        <dbReference type="ARBA" id="ARBA00022679"/>
    </source>
</evidence>
<keyword evidence="5" id="KW-1185">Reference proteome</keyword>
<dbReference type="RefSeq" id="WP_376873905.1">
    <property type="nucleotide sequence ID" value="NZ_JBHUHP010000009.1"/>
</dbReference>
<dbReference type="EC" id="2.8.2.-" evidence="4"/>
<organism evidence="4 5">
    <name type="scientific">Blastococcus deserti</name>
    <dbReference type="NCBI Taxonomy" id="2259033"/>
    <lineage>
        <taxon>Bacteria</taxon>
        <taxon>Bacillati</taxon>
        <taxon>Actinomycetota</taxon>
        <taxon>Actinomycetes</taxon>
        <taxon>Geodermatophilales</taxon>
        <taxon>Geodermatophilaceae</taxon>
        <taxon>Blastococcus</taxon>
    </lineage>
</organism>
<feature type="domain" description="Sulfotransferase" evidence="3">
    <location>
        <begin position="9"/>
        <end position="187"/>
    </location>
</feature>
<keyword evidence="2" id="KW-0325">Glycoprotein</keyword>
<dbReference type="PANTHER" id="PTHR10605:SF56">
    <property type="entry name" value="BIFUNCTIONAL HEPARAN SULFATE N-DEACETYLASE_N-SULFOTRANSFERASE"/>
    <property type="match status" value="1"/>
</dbReference>
<evidence type="ECO:0000313" key="4">
    <source>
        <dbReference type="EMBL" id="MFD2091528.1"/>
    </source>
</evidence>
<evidence type="ECO:0000256" key="2">
    <source>
        <dbReference type="ARBA" id="ARBA00023180"/>
    </source>
</evidence>
<dbReference type="Pfam" id="PF00685">
    <property type="entry name" value="Sulfotransfer_1"/>
    <property type="match status" value="1"/>
</dbReference>
<sequence>MVARTSFGPDVVIAGAARSGTSALAAQLSVHPNIDAGKVKEPNYFSRHLDRGEQWYESNFRSRSDSVLRLDASTSYTSPLYPHAVEHLATVSPEAYVIYSVRQPSERALSHYLLRRHYFHIDDAPTFGEALRDTSLYVDQGDYSHWLPLLSNSFGPERLLVVPFELITAQPRHATEEVCRQLGIESLPDAAKEGELHRNAVVEYRNEHIRRIAGKFRHSRAYPAVRSLVGADRLRKARGLITRPPTLPTRDESMQSCSPDQLTQLQALDNRAGEATRTYLEAQDERLGLHWAPLSFAAATT</sequence>
<dbReference type="InterPro" id="IPR037359">
    <property type="entry name" value="NST/OST"/>
</dbReference>
<proteinExistence type="predicted"/>
<name>A0ABW4XAP9_9ACTN</name>
<keyword evidence="1 4" id="KW-0808">Transferase</keyword>
<dbReference type="GO" id="GO:0016740">
    <property type="term" value="F:transferase activity"/>
    <property type="evidence" value="ECO:0007669"/>
    <property type="project" value="UniProtKB-KW"/>
</dbReference>
<dbReference type="Proteomes" id="UP001597402">
    <property type="component" value="Unassembled WGS sequence"/>
</dbReference>
<reference evidence="5" key="1">
    <citation type="journal article" date="2019" name="Int. J. Syst. Evol. Microbiol.">
        <title>The Global Catalogue of Microorganisms (GCM) 10K type strain sequencing project: providing services to taxonomists for standard genome sequencing and annotation.</title>
        <authorList>
            <consortium name="The Broad Institute Genomics Platform"/>
            <consortium name="The Broad Institute Genome Sequencing Center for Infectious Disease"/>
            <person name="Wu L."/>
            <person name="Ma J."/>
        </authorList>
    </citation>
    <scope>NUCLEOTIDE SEQUENCE [LARGE SCALE GENOMIC DNA]</scope>
    <source>
        <strain evidence="5">JCM 3338</strain>
    </source>
</reference>
<dbReference type="Gene3D" id="3.40.50.300">
    <property type="entry name" value="P-loop containing nucleotide triphosphate hydrolases"/>
    <property type="match status" value="1"/>
</dbReference>
<evidence type="ECO:0000259" key="3">
    <source>
        <dbReference type="Pfam" id="PF00685"/>
    </source>
</evidence>
<comment type="caution">
    <text evidence="4">The sequence shown here is derived from an EMBL/GenBank/DDBJ whole genome shotgun (WGS) entry which is preliminary data.</text>
</comment>
<protein>
    <submittedName>
        <fullName evidence="4">Sulfotransferase family protein</fullName>
        <ecNumber evidence="4">2.8.2.-</ecNumber>
    </submittedName>
</protein>
<gene>
    <name evidence="4" type="ORF">ACFSHS_08045</name>
</gene>
<dbReference type="PANTHER" id="PTHR10605">
    <property type="entry name" value="HEPARAN SULFATE SULFOTRANSFERASE"/>
    <property type="match status" value="1"/>
</dbReference>
<dbReference type="InterPro" id="IPR027417">
    <property type="entry name" value="P-loop_NTPase"/>
</dbReference>
<accession>A0ABW4XAP9</accession>
<evidence type="ECO:0000313" key="5">
    <source>
        <dbReference type="Proteomes" id="UP001597402"/>
    </source>
</evidence>
<dbReference type="InterPro" id="IPR000863">
    <property type="entry name" value="Sulfotransferase_dom"/>
</dbReference>
<dbReference type="SUPFAM" id="SSF52540">
    <property type="entry name" value="P-loop containing nucleoside triphosphate hydrolases"/>
    <property type="match status" value="1"/>
</dbReference>